<dbReference type="SUPFAM" id="SSF158472">
    <property type="entry name" value="HAMP domain-like"/>
    <property type="match status" value="1"/>
</dbReference>
<evidence type="ECO:0000256" key="3">
    <source>
        <dbReference type="ARBA" id="ARBA00022679"/>
    </source>
</evidence>
<organism evidence="6 7">
    <name type="scientific">Hungatella hathewayi</name>
    <dbReference type="NCBI Taxonomy" id="154046"/>
    <lineage>
        <taxon>Bacteria</taxon>
        <taxon>Bacillati</taxon>
        <taxon>Bacillota</taxon>
        <taxon>Clostridia</taxon>
        <taxon>Lachnospirales</taxon>
        <taxon>Lachnospiraceae</taxon>
        <taxon>Hungatella</taxon>
    </lineage>
</organism>
<keyword evidence="4" id="KW-1133">Transmembrane helix</keyword>
<dbReference type="InterPro" id="IPR036890">
    <property type="entry name" value="HATPase_C_sf"/>
</dbReference>
<dbReference type="PANTHER" id="PTHR34220:SF7">
    <property type="entry name" value="SENSOR HISTIDINE KINASE YPDA"/>
    <property type="match status" value="1"/>
</dbReference>
<dbReference type="PROSITE" id="PS50885">
    <property type="entry name" value="HAMP"/>
    <property type="match status" value="1"/>
</dbReference>
<protein>
    <submittedName>
        <fullName evidence="6">HAMP domain-containing protein</fullName>
    </submittedName>
</protein>
<dbReference type="SUPFAM" id="SSF55874">
    <property type="entry name" value="ATPase domain of HSP90 chaperone/DNA topoisomerase II/histidine kinase"/>
    <property type="match status" value="1"/>
</dbReference>
<keyword evidence="3" id="KW-0808">Transferase</keyword>
<feature type="transmembrane region" description="Helical" evidence="4">
    <location>
        <begin position="27"/>
        <end position="50"/>
    </location>
</feature>
<dbReference type="InterPro" id="IPR003660">
    <property type="entry name" value="HAMP_dom"/>
</dbReference>
<dbReference type="InterPro" id="IPR050640">
    <property type="entry name" value="Bact_2-comp_sensor_kinase"/>
</dbReference>
<accession>A0AAW9WLH2</accession>
<dbReference type="Pfam" id="PF06580">
    <property type="entry name" value="His_kinase"/>
    <property type="match status" value="1"/>
</dbReference>
<dbReference type="EMBL" id="WNME01000021">
    <property type="protein sequence ID" value="MUB66034.1"/>
    <property type="molecule type" value="Genomic_DNA"/>
</dbReference>
<dbReference type="InterPro" id="IPR010559">
    <property type="entry name" value="Sig_transdc_His_kin_internal"/>
</dbReference>
<evidence type="ECO:0000313" key="6">
    <source>
        <dbReference type="EMBL" id="MUB66034.1"/>
    </source>
</evidence>
<dbReference type="GO" id="GO:0000155">
    <property type="term" value="F:phosphorelay sensor kinase activity"/>
    <property type="evidence" value="ECO:0007669"/>
    <property type="project" value="InterPro"/>
</dbReference>
<dbReference type="Gene3D" id="3.30.565.10">
    <property type="entry name" value="Histidine kinase-like ATPase, C-terminal domain"/>
    <property type="match status" value="1"/>
</dbReference>
<dbReference type="Gene3D" id="6.10.340.10">
    <property type="match status" value="1"/>
</dbReference>
<dbReference type="GO" id="GO:0016020">
    <property type="term" value="C:membrane"/>
    <property type="evidence" value="ECO:0007669"/>
    <property type="project" value="UniProtKB-SubCell"/>
</dbReference>
<name>A0AAW9WLH2_9FIRM</name>
<evidence type="ECO:0000256" key="4">
    <source>
        <dbReference type="SAM" id="Phobius"/>
    </source>
</evidence>
<proteinExistence type="predicted"/>
<comment type="subcellular location">
    <subcellularLocation>
        <location evidence="1">Membrane</location>
    </subcellularLocation>
</comment>
<evidence type="ECO:0000256" key="1">
    <source>
        <dbReference type="ARBA" id="ARBA00004370"/>
    </source>
</evidence>
<evidence type="ECO:0000313" key="7">
    <source>
        <dbReference type="Proteomes" id="UP000434223"/>
    </source>
</evidence>
<dbReference type="AlphaFoldDB" id="A0AAW9WLH2"/>
<dbReference type="CDD" id="cd06225">
    <property type="entry name" value="HAMP"/>
    <property type="match status" value="1"/>
</dbReference>
<dbReference type="PANTHER" id="PTHR34220">
    <property type="entry name" value="SENSOR HISTIDINE KINASE YPDA"/>
    <property type="match status" value="1"/>
</dbReference>
<keyword evidence="4" id="KW-0812">Transmembrane</keyword>
<comment type="caution">
    <text evidence="6">The sequence shown here is derived from an EMBL/GenBank/DDBJ whole genome shotgun (WGS) entry which is preliminary data.</text>
</comment>
<evidence type="ECO:0000259" key="5">
    <source>
        <dbReference type="PROSITE" id="PS50885"/>
    </source>
</evidence>
<sequence length="581" mass="66703">MKEMSRNFMKKIWKMGRYRDASIQKKLTLSTWVVAIIPIMIIFAIVFFVFTNVSVENSKRQSQMLLDKTVEELDSYFAQAQEGMNLMVTDINVQNAIDNYVTGTYKEKLDLRDFIRNRLTNMSTVGRRTGTISIYIKDANQTFSRDFSDQDLGLACSGAPWFEALLSGEASFVREDGNSLQDGRPVWILASNIVSVKNGEVQGLVYVELDKKKMIQPFYNLVEGSGDEIICNGQEIVSDAYREGGHFVPLYSFSTALGQNVEFRLQLKELQRGYGAALVYFLIGMVVLIILIYLIDKLLADWFSRRIITLRDATREIAKGNLDVVVCDDHPDEIGELVQSLNTMVKDMKRLIESEYLVKIESQQATLRALQSQINPHFIYNTLESISMLALIRDHYEIVDMAQAFSLMMRYSMEPSTLVAVREEVENVRNFVTIQKIRFPDRFLVEYSIDEECMAEKIPRLTMQPLVENAFKHGFEDTPEHKRLLVSVLKRRGFLVIRIFNDGMAVPAERIARIRELLMPDNQEETLDCFALRNLSRRLKLLFGENSRVTLRSGKGIGTIVSLRIPLRKEGEENDEKDFDL</sequence>
<feature type="domain" description="HAMP" evidence="5">
    <location>
        <begin position="301"/>
        <end position="353"/>
    </location>
</feature>
<dbReference type="SMART" id="SM00304">
    <property type="entry name" value="HAMP"/>
    <property type="match status" value="1"/>
</dbReference>
<feature type="transmembrane region" description="Helical" evidence="4">
    <location>
        <begin position="274"/>
        <end position="295"/>
    </location>
</feature>
<reference evidence="6 7" key="1">
    <citation type="submission" date="2019-09" db="EMBL/GenBank/DDBJ databases">
        <title>Draft genome sequencing of Hungatella hathewayi 123Y-2.</title>
        <authorList>
            <person name="Lv Q."/>
            <person name="Li S."/>
        </authorList>
    </citation>
    <scope>NUCLEOTIDE SEQUENCE [LARGE SCALE GENOMIC DNA]</scope>
    <source>
        <strain evidence="6 7">123Y-2</strain>
    </source>
</reference>
<evidence type="ECO:0000256" key="2">
    <source>
        <dbReference type="ARBA" id="ARBA00022553"/>
    </source>
</evidence>
<keyword evidence="4" id="KW-0472">Membrane</keyword>
<keyword evidence="2" id="KW-0597">Phosphoprotein</keyword>
<gene>
    <name evidence="6" type="ORF">GNE07_23720</name>
</gene>
<dbReference type="Proteomes" id="UP000434223">
    <property type="component" value="Unassembled WGS sequence"/>
</dbReference>
<dbReference type="Pfam" id="PF00672">
    <property type="entry name" value="HAMP"/>
    <property type="match status" value="1"/>
</dbReference>